<feature type="region of interest" description="Disordered" evidence="5">
    <location>
        <begin position="790"/>
        <end position="1130"/>
    </location>
</feature>
<dbReference type="Pfam" id="PF05182">
    <property type="entry name" value="Fip1"/>
    <property type="match status" value="1"/>
</dbReference>
<dbReference type="Gramene" id="KZM91753">
    <property type="protein sequence ID" value="KZM91753"/>
    <property type="gene ID" value="DCAR_020882"/>
</dbReference>
<feature type="compositionally biased region" description="Polar residues" evidence="5">
    <location>
        <begin position="495"/>
        <end position="508"/>
    </location>
</feature>
<evidence type="ECO:0000256" key="1">
    <source>
        <dbReference type="ARBA" id="ARBA00004123"/>
    </source>
</evidence>
<feature type="compositionally biased region" description="Basic and acidic residues" evidence="5">
    <location>
        <begin position="934"/>
        <end position="1004"/>
    </location>
</feature>
<dbReference type="AlphaFoldDB" id="A0A161XFR3"/>
<sequence length="1234" mass="140675">MQEDDEFGELYTDVLTSFTSSPSLSVQKGVSVENDRKENTSFDQFNSGGSSSRPELNRVGLDEPARVLEIDSSGKLRDDRVLGFEDPNLVDESLIHVSEGEDGDHVVIGDMVIAGLPIPGVGDGGVLGDDNSDWSDSDSDDGLQILFDDFDAGQIGDGVEVDENGNVIDTVDEAAERRMMEGQEWYEDTGILYGGFDMRDEDGERKELGYGAVKGKEVVQPPNIGVGYSNQSHSQFKFMRPGAAPLGGLVRPPLIVGPSPGHGRGEYRPAGLKNAPTMQEVHGMPAWTNNTPQHGFSGGLNFTLPSHKTVFEVDIDSFEEKPWRLPGVDISDYFNFDLNEETWKNYCKQLEQLRVEATMKSKIQVYESGRTEQNYDPDMPPELAAATGIHNISANKTNLGKAEIVHTDVAKGSMGARPQLQTGRAIPVEIGNGERLPSIDTRPMRIRDSDAIIEIVLKDFVDDDTVNGNDITELPEDDSNEGLRGGHDNKEDAPIQNTSSPAEKNSVYTGPHQDERGKKGKIGRSPSNGNSGSTSDKRRVRNQKDESTESGEFKRSPHSLAYHTREFTGEQYSEEEDAIRDDHADGSSKLNRVDVDLNMEDTHKDEYSTQYLKKQRKKLRNELSLEDVDNREGSKAARRSKAISGSTSDYWNLPYGTEDEVVQDGRSTRMRIMSKVNEGDRRAPSKGREERQDMDRHHMVTKGREDLYYHKERDSNPSYPTYHSHTKSDVIDRMKESDNFGGSWLRKDEESHGRTRFDNPRKRVHSTEMGKVREIEPINFDQYMLRKQLDKGSRTGGYHDRFTGSRHWDRPDNSKSRTDSYDDLHGKQRKYDIHSKRDLGEKEEFLHVRRESTSHQNRERDDIMEQRKREDDIARIRKNDKQSMMHKEGNRFPRKSGDRQRDEWQRLKRSHEETRSKRERADVRGVKTGQTGEENSRSSHSRVMDERKASDREYHLKDPGHRSEQYKRKDKVETENLLRLRVSEDIYSRETRPRNDERRFRQERPSALSDRAVASDHHRKPEKKYEEYPRKSKESEKDYNSVVPSKINRDDHHSQISDQVKMKGMIEQGSGDRVIPLSHQSSIKRKKDASDDDEQHEFMRGHSKSERWTSHKERDFNALTKSSSLNVKDTDEQKKIGTLAANKVPDKSLRAVETGQNPPSLASGRHADDLMDKDGKVKPKEDNHLEGVAELKKRSEQFKLPMPSEKEVGAVKKMENEELPPVQTDRMELEIKQE</sequence>
<dbReference type="EMBL" id="CP093348">
    <property type="protein sequence ID" value="WOH06034.1"/>
    <property type="molecule type" value="Genomic_DNA"/>
</dbReference>
<feature type="region of interest" description="Disordered" evidence="5">
    <location>
        <begin position="464"/>
        <end position="728"/>
    </location>
</feature>
<evidence type="ECO:0000256" key="2">
    <source>
        <dbReference type="ARBA" id="ARBA00007459"/>
    </source>
</evidence>
<dbReference type="PANTHER" id="PTHR36884:SF1">
    <property type="entry name" value="FIP1[V]-LIKE PROTEIN"/>
    <property type="match status" value="1"/>
</dbReference>
<organism evidence="6 7">
    <name type="scientific">Daucus carota subsp. sativus</name>
    <name type="common">Carrot</name>
    <dbReference type="NCBI Taxonomy" id="79200"/>
    <lineage>
        <taxon>Eukaryota</taxon>
        <taxon>Viridiplantae</taxon>
        <taxon>Streptophyta</taxon>
        <taxon>Embryophyta</taxon>
        <taxon>Tracheophyta</taxon>
        <taxon>Spermatophyta</taxon>
        <taxon>Magnoliopsida</taxon>
        <taxon>eudicotyledons</taxon>
        <taxon>Gunneridae</taxon>
        <taxon>Pentapetalae</taxon>
        <taxon>asterids</taxon>
        <taxon>campanulids</taxon>
        <taxon>Apiales</taxon>
        <taxon>Apiaceae</taxon>
        <taxon>Apioideae</taxon>
        <taxon>Scandiceae</taxon>
        <taxon>Daucinae</taxon>
        <taxon>Daucus</taxon>
        <taxon>Daucus sect. Daucus</taxon>
    </lineage>
</organism>
<name>A0A161XFR3_DAUCS</name>
<evidence type="ECO:0000313" key="7">
    <source>
        <dbReference type="Proteomes" id="UP000077755"/>
    </source>
</evidence>
<feature type="compositionally biased region" description="Basic and acidic residues" evidence="5">
    <location>
        <begin position="745"/>
        <end position="770"/>
    </location>
</feature>
<keyword evidence="3" id="KW-0507">mRNA processing</keyword>
<feature type="compositionally biased region" description="Basic and acidic residues" evidence="5">
    <location>
        <begin position="677"/>
        <end position="715"/>
    </location>
</feature>
<proteinExistence type="inferred from homology"/>
<dbReference type="GO" id="GO:0006397">
    <property type="term" value="P:mRNA processing"/>
    <property type="evidence" value="ECO:0007669"/>
    <property type="project" value="UniProtKB-KW"/>
</dbReference>
<feature type="compositionally biased region" description="Basic and acidic residues" evidence="5">
    <location>
        <begin position="542"/>
        <end position="555"/>
    </location>
</feature>
<feature type="compositionally biased region" description="Basic and acidic residues" evidence="5">
    <location>
        <begin position="484"/>
        <end position="493"/>
    </location>
</feature>
<dbReference type="Proteomes" id="UP000077755">
    <property type="component" value="Chromosome 6"/>
</dbReference>
<dbReference type="GO" id="GO:0016607">
    <property type="term" value="C:nuclear speck"/>
    <property type="evidence" value="ECO:0007669"/>
    <property type="project" value="TreeGrafter"/>
</dbReference>
<feature type="compositionally biased region" description="Basic and acidic residues" evidence="5">
    <location>
        <begin position="1096"/>
        <end position="1116"/>
    </location>
</feature>
<feature type="region of interest" description="Disordered" evidence="5">
    <location>
        <begin position="741"/>
        <end position="770"/>
    </location>
</feature>
<feature type="compositionally biased region" description="Basic and acidic residues" evidence="5">
    <location>
        <begin position="1023"/>
        <end position="1039"/>
    </location>
</feature>
<gene>
    <name evidence="6" type="ORF">DCAR_0625457</name>
</gene>
<feature type="compositionally biased region" description="Basic and acidic residues" evidence="5">
    <location>
        <begin position="580"/>
        <end position="607"/>
    </location>
</feature>
<evidence type="ECO:0000256" key="3">
    <source>
        <dbReference type="ARBA" id="ARBA00022664"/>
    </source>
</evidence>
<reference evidence="6" key="2">
    <citation type="submission" date="2022-03" db="EMBL/GenBank/DDBJ databases">
        <title>Draft title - Genomic analysis of global carrot germplasm unveils the trajectory of domestication and the origin of high carotenoid orange carrot.</title>
        <authorList>
            <person name="Iorizzo M."/>
            <person name="Ellison S."/>
            <person name="Senalik D."/>
            <person name="Macko-Podgorni A."/>
            <person name="Grzebelus D."/>
            <person name="Bostan H."/>
            <person name="Rolling W."/>
            <person name="Curaba J."/>
            <person name="Simon P."/>
        </authorList>
    </citation>
    <scope>NUCLEOTIDE SEQUENCE</scope>
    <source>
        <tissue evidence="6">Leaf</tissue>
    </source>
</reference>
<dbReference type="OrthoDB" id="1917198at2759"/>
<dbReference type="InterPro" id="IPR007854">
    <property type="entry name" value="Fip1_dom"/>
</dbReference>
<dbReference type="PANTHER" id="PTHR36884">
    <property type="entry name" value="FIP1[III]-LIKE PROTEIN"/>
    <property type="match status" value="1"/>
</dbReference>
<evidence type="ECO:0000256" key="5">
    <source>
        <dbReference type="SAM" id="MobiDB-lite"/>
    </source>
</evidence>
<reference evidence="6" key="1">
    <citation type="journal article" date="2016" name="Nat. Genet.">
        <title>A high-quality carrot genome assembly provides new insights into carotenoid accumulation and asterid genome evolution.</title>
        <authorList>
            <person name="Iorizzo M."/>
            <person name="Ellison S."/>
            <person name="Senalik D."/>
            <person name="Zeng P."/>
            <person name="Satapoomin P."/>
            <person name="Huang J."/>
            <person name="Bowman M."/>
            <person name="Iovene M."/>
            <person name="Sanseverino W."/>
            <person name="Cavagnaro P."/>
            <person name="Yildiz M."/>
            <person name="Macko-Podgorni A."/>
            <person name="Moranska E."/>
            <person name="Grzebelus E."/>
            <person name="Grzebelus D."/>
            <person name="Ashrafi H."/>
            <person name="Zheng Z."/>
            <person name="Cheng S."/>
            <person name="Spooner D."/>
            <person name="Van Deynze A."/>
            <person name="Simon P."/>
        </authorList>
    </citation>
    <scope>NUCLEOTIDE SEQUENCE</scope>
    <source>
        <tissue evidence="6">Leaf</tissue>
    </source>
</reference>
<evidence type="ECO:0000256" key="4">
    <source>
        <dbReference type="ARBA" id="ARBA00023242"/>
    </source>
</evidence>
<dbReference type="InterPro" id="IPR044976">
    <property type="entry name" value="FIPS5/FIPS3-like"/>
</dbReference>
<feature type="region of interest" description="Disordered" evidence="5">
    <location>
        <begin position="1147"/>
        <end position="1185"/>
    </location>
</feature>
<feature type="compositionally biased region" description="Basic and acidic residues" evidence="5">
    <location>
        <begin position="620"/>
        <end position="635"/>
    </location>
</feature>
<feature type="compositionally biased region" description="Basic and acidic residues" evidence="5">
    <location>
        <begin position="790"/>
        <end position="925"/>
    </location>
</feature>
<comment type="similarity">
    <text evidence="2">Belongs to the FIP1 family.</text>
</comment>
<keyword evidence="7" id="KW-1185">Reference proteome</keyword>
<comment type="subcellular location">
    <subcellularLocation>
        <location evidence="1">Nucleus</location>
    </subcellularLocation>
</comment>
<dbReference type="GO" id="GO:0003723">
    <property type="term" value="F:RNA binding"/>
    <property type="evidence" value="ECO:0007669"/>
    <property type="project" value="TreeGrafter"/>
</dbReference>
<feature type="region of interest" description="Disordered" evidence="5">
    <location>
        <begin position="25"/>
        <end position="60"/>
    </location>
</feature>
<feature type="compositionally biased region" description="Basic and acidic residues" evidence="5">
    <location>
        <begin position="1165"/>
        <end position="1185"/>
    </location>
</feature>
<dbReference type="OMA" id="KAGYNSH"/>
<protein>
    <submittedName>
        <fullName evidence="6">Uncharacterized protein</fullName>
    </submittedName>
</protein>
<evidence type="ECO:0000313" key="6">
    <source>
        <dbReference type="EMBL" id="WOH06034.1"/>
    </source>
</evidence>
<accession>A0A161XFR3</accession>
<feature type="compositionally biased region" description="Polar residues" evidence="5">
    <location>
        <begin position="41"/>
        <end position="54"/>
    </location>
</feature>
<feature type="compositionally biased region" description="Polar residues" evidence="5">
    <location>
        <begin position="525"/>
        <end position="534"/>
    </location>
</feature>
<keyword evidence="4" id="KW-0539">Nucleus</keyword>